<dbReference type="Proteomes" id="UP000622890">
    <property type="component" value="Unassembled WGS sequence"/>
</dbReference>
<gene>
    <name evidence="2" type="ORF">JJB74_18005</name>
</gene>
<comment type="caution">
    <text evidence="2">The sequence shown here is derived from an EMBL/GenBank/DDBJ whole genome shotgun (WGS) entry which is preliminary data.</text>
</comment>
<feature type="transmembrane region" description="Helical" evidence="1">
    <location>
        <begin position="27"/>
        <end position="44"/>
    </location>
</feature>
<organism evidence="2 3">
    <name type="scientific">Noviherbaspirillum pedocola</name>
    <dbReference type="NCBI Taxonomy" id="2801341"/>
    <lineage>
        <taxon>Bacteria</taxon>
        <taxon>Pseudomonadati</taxon>
        <taxon>Pseudomonadota</taxon>
        <taxon>Betaproteobacteria</taxon>
        <taxon>Burkholderiales</taxon>
        <taxon>Oxalobacteraceae</taxon>
        <taxon>Noviherbaspirillum</taxon>
    </lineage>
</organism>
<proteinExistence type="predicted"/>
<keyword evidence="1" id="KW-1133">Transmembrane helix</keyword>
<feature type="transmembrane region" description="Helical" evidence="1">
    <location>
        <begin position="50"/>
        <end position="70"/>
    </location>
</feature>
<dbReference type="RefSeq" id="WP_200594071.1">
    <property type="nucleotide sequence ID" value="NZ_JAEPBG010000008.1"/>
</dbReference>
<accession>A0A934SVH8</accession>
<keyword evidence="1" id="KW-0812">Transmembrane</keyword>
<protein>
    <recommendedName>
        <fullName evidence="4">Transmembrane protein</fullName>
    </recommendedName>
</protein>
<sequence length="254" mass="27725">MDTLPASAGWQWVRDGFTLLRRQPAELCTLFLSYLFLMLALSFIPVAGQLLPLLLIPVFSMAFMQACVLVEKRKRVLPSLLLYGFRSKAFGNLVKLGALYVLAAALAIGVSVLIDGGALLDIMTGSGKVDPENMPGLRLPLAMLAAATIYTPAAMAFWYAAPLVTWQEMGIFKALFYSFFAVLRAKGAFLIYGLGWMLMGVMLPLLFSSVLGAVTQSTSLMMIVLIPLSVILTVAMYCSFYATYVAFFPRPESA</sequence>
<feature type="transmembrane region" description="Helical" evidence="1">
    <location>
        <begin position="141"/>
        <end position="166"/>
    </location>
</feature>
<reference evidence="2" key="1">
    <citation type="submission" date="2021-01" db="EMBL/GenBank/DDBJ databases">
        <title>Genome sequence of strain Noviherbaspirillum sp. DKR-6.</title>
        <authorList>
            <person name="Chaudhary D.K."/>
        </authorList>
    </citation>
    <scope>NUCLEOTIDE SEQUENCE</scope>
    <source>
        <strain evidence="2">DKR-6</strain>
    </source>
</reference>
<evidence type="ECO:0008006" key="4">
    <source>
        <dbReference type="Google" id="ProtNLM"/>
    </source>
</evidence>
<name>A0A934SVH8_9BURK</name>
<keyword evidence="3" id="KW-1185">Reference proteome</keyword>
<keyword evidence="1" id="KW-0472">Membrane</keyword>
<evidence type="ECO:0000256" key="1">
    <source>
        <dbReference type="SAM" id="Phobius"/>
    </source>
</evidence>
<dbReference type="EMBL" id="JAEPBG010000008">
    <property type="protein sequence ID" value="MBK4736522.1"/>
    <property type="molecule type" value="Genomic_DNA"/>
</dbReference>
<feature type="transmembrane region" description="Helical" evidence="1">
    <location>
        <begin position="187"/>
        <end position="207"/>
    </location>
</feature>
<evidence type="ECO:0000313" key="2">
    <source>
        <dbReference type="EMBL" id="MBK4736522.1"/>
    </source>
</evidence>
<dbReference type="AlphaFoldDB" id="A0A934SVH8"/>
<feature type="transmembrane region" description="Helical" evidence="1">
    <location>
        <begin position="219"/>
        <end position="247"/>
    </location>
</feature>
<evidence type="ECO:0000313" key="3">
    <source>
        <dbReference type="Proteomes" id="UP000622890"/>
    </source>
</evidence>
<feature type="transmembrane region" description="Helical" evidence="1">
    <location>
        <begin position="90"/>
        <end position="114"/>
    </location>
</feature>
<dbReference type="NCBIfam" id="NF041043">
    <property type="entry name" value="BPSS1780_fam"/>
    <property type="match status" value="1"/>
</dbReference>
<dbReference type="InterPro" id="IPR047798">
    <property type="entry name" value="BPSS1780-like"/>
</dbReference>